<reference evidence="4 5" key="1">
    <citation type="submission" date="2015-01" db="EMBL/GenBank/DDBJ databases">
        <title>The Genome Sequence of Fonsecaea pedrosoi CBS 271.37.</title>
        <authorList>
            <consortium name="The Broad Institute Genomics Platform"/>
            <person name="Cuomo C."/>
            <person name="de Hoog S."/>
            <person name="Gorbushina A."/>
            <person name="Stielow B."/>
            <person name="Teixiera M."/>
            <person name="Abouelleil A."/>
            <person name="Chapman S.B."/>
            <person name="Priest M."/>
            <person name="Young S.K."/>
            <person name="Wortman J."/>
            <person name="Nusbaum C."/>
            <person name="Birren B."/>
        </authorList>
    </citation>
    <scope>NUCLEOTIDE SEQUENCE [LARGE SCALE GENOMIC DNA]</scope>
    <source>
        <strain evidence="4 5">CBS 271.37</strain>
    </source>
</reference>
<dbReference type="Pfam" id="PF07993">
    <property type="entry name" value="NAD_binding_4"/>
    <property type="match status" value="1"/>
</dbReference>
<organism evidence="4 5">
    <name type="scientific">Fonsecaea pedrosoi CBS 271.37</name>
    <dbReference type="NCBI Taxonomy" id="1442368"/>
    <lineage>
        <taxon>Eukaryota</taxon>
        <taxon>Fungi</taxon>
        <taxon>Dikarya</taxon>
        <taxon>Ascomycota</taxon>
        <taxon>Pezizomycotina</taxon>
        <taxon>Eurotiomycetes</taxon>
        <taxon>Chaetothyriomycetidae</taxon>
        <taxon>Chaetothyriales</taxon>
        <taxon>Herpotrichiellaceae</taxon>
        <taxon>Fonsecaea</taxon>
    </lineage>
</organism>
<evidence type="ECO:0000259" key="3">
    <source>
        <dbReference type="PROSITE" id="PS50075"/>
    </source>
</evidence>
<dbReference type="InterPro" id="IPR013120">
    <property type="entry name" value="FAR_NAD-bd"/>
</dbReference>
<dbReference type="InterPro" id="IPR009081">
    <property type="entry name" value="PP-bd_ACP"/>
</dbReference>
<sequence length="1031" mass="116325">MSSKASQEDVPQFGRRLLPTVIDERARKEPDKPVAYLQRSESLADGFWPVTFRLFANAVNRAAWWMKERVQIPEANGAVAYLGPFDIRYFIFIYAANKLGVQLFLPSPRNSSEAMEQLFAASKTRQLLIPGGETGKPYRHLVRGLEKSLETIEVEDLRYWLDSVPVLHYPYDKPYDVGKLDTHVISHTSGSTGIPKLIKVPNGQMCTIDAKHHLPEIPGHEWLLTRWKTATRFFTTFPPFHMGGVLSLPIHSIYGDIPTVFGPPGALSNVKLLTEAITYSEADCAGLLPTLVEEMSKSPEALKCLANLKYVSTGSGALSQEIGDFVNKHVVQLYNTVGSSECGLIESCVPPREDWQWIYWPKEYKMNGMVMRETGEPGTYEQVFIRHERYSLLQGCFHVFPDKQEFCTSDLYEKHPTKEDMWRPKGRADAVLVFSTGEKMNASAVEEIVRKHPKVSGVLVVGQGKFQPGILVELIEDLDLGSSDMNQLRNEIWELVQQANTMSPSHGQILQDFILMLDPSQRFSRTDKRSIKRQHTSELYQREIDALYSNAMTGSKEWLVNLSTFSESEVQASLRSYFLEKFDVESIDDHANLLNLGMDSLLVTALARRIYVGETSSIRITPQVIYSNPTIDSLARALKNMTLDSELEHGEQFSKVVSMAKDYYNKNKARLHAPESLSRLPKRRTNLHVLLTGSTGNLGRYLLQSLLKDERVATIPSIEEAKKSETLARSFPNKKVSSVSISPGAPDLGLTEESRRSLRDCDVIVHNGWLVNFNTPLQGFESLLDGMVSLVNFALSCPRQPRFCFVSTIGAVAGWEDTTQPVPEKPLEPWHYARGGYGTSKLVASKMLEFTTDKFGLDCDVYRVGQIAGPTTEEGQWNTTEWLPIIMKSSRYIQAVPENLGSMNVVDWVHVDDCAKVVAELALRESSQPGTHYFNISNPQICGWEDLLPAVQSAYKEVEVVSLPDWVQRVTALHDIDRNPALKLLDIFQGLDKQPRVYLETKETRAHSTVLDSMDRIQAEDMARFIRQWNF</sequence>
<dbReference type="HOGENOM" id="CLU_002220_0_0_1"/>
<dbReference type="Pfam" id="PF00501">
    <property type="entry name" value="AMP-binding"/>
    <property type="match status" value="1"/>
</dbReference>
<dbReference type="InterPro" id="IPR051414">
    <property type="entry name" value="Adenylate-forming_Reductase"/>
</dbReference>
<dbReference type="InterPro" id="IPR036291">
    <property type="entry name" value="NAD(P)-bd_dom_sf"/>
</dbReference>
<dbReference type="PROSITE" id="PS00455">
    <property type="entry name" value="AMP_BINDING"/>
    <property type="match status" value="1"/>
</dbReference>
<dbReference type="InterPro" id="IPR042099">
    <property type="entry name" value="ANL_N_sf"/>
</dbReference>
<keyword evidence="5" id="KW-1185">Reference proteome</keyword>
<dbReference type="InterPro" id="IPR020845">
    <property type="entry name" value="AMP-binding_CS"/>
</dbReference>
<keyword evidence="1" id="KW-0596">Phosphopantetheine</keyword>
<dbReference type="InterPro" id="IPR000873">
    <property type="entry name" value="AMP-dep_synth/lig_dom"/>
</dbReference>
<dbReference type="PANTHER" id="PTHR43439:SF2">
    <property type="entry name" value="ENZYME, PUTATIVE (JCVI)-RELATED"/>
    <property type="match status" value="1"/>
</dbReference>
<dbReference type="SUPFAM" id="SSF51735">
    <property type="entry name" value="NAD(P)-binding Rossmann-fold domains"/>
    <property type="match status" value="1"/>
</dbReference>
<dbReference type="Proteomes" id="UP000053029">
    <property type="component" value="Unassembled WGS sequence"/>
</dbReference>
<gene>
    <name evidence="4" type="ORF">Z517_06829</name>
</gene>
<dbReference type="VEuPathDB" id="FungiDB:Z517_06829"/>
<dbReference type="AlphaFoldDB" id="A0A0D2H6C8"/>
<dbReference type="InterPro" id="IPR036736">
    <property type="entry name" value="ACP-like_sf"/>
</dbReference>
<evidence type="ECO:0000256" key="1">
    <source>
        <dbReference type="ARBA" id="ARBA00022450"/>
    </source>
</evidence>
<dbReference type="PANTHER" id="PTHR43439">
    <property type="entry name" value="PHENYLACETATE-COENZYME A LIGASE"/>
    <property type="match status" value="1"/>
</dbReference>
<protein>
    <recommendedName>
        <fullName evidence="3">Carrier domain-containing protein</fullName>
    </recommendedName>
</protein>
<evidence type="ECO:0000313" key="5">
    <source>
        <dbReference type="Proteomes" id="UP000053029"/>
    </source>
</evidence>
<dbReference type="Gene3D" id="3.40.50.720">
    <property type="entry name" value="NAD(P)-binding Rossmann-like Domain"/>
    <property type="match status" value="1"/>
</dbReference>
<dbReference type="RefSeq" id="XP_013284022.1">
    <property type="nucleotide sequence ID" value="XM_013428568.1"/>
</dbReference>
<dbReference type="SUPFAM" id="SSF47336">
    <property type="entry name" value="ACP-like"/>
    <property type="match status" value="1"/>
</dbReference>
<dbReference type="Pfam" id="PF23562">
    <property type="entry name" value="AMP-binding_C_3"/>
    <property type="match status" value="1"/>
</dbReference>
<feature type="domain" description="Carrier" evidence="3">
    <location>
        <begin position="565"/>
        <end position="642"/>
    </location>
</feature>
<dbReference type="Pfam" id="PF00550">
    <property type="entry name" value="PP-binding"/>
    <property type="match status" value="1"/>
</dbReference>
<proteinExistence type="predicted"/>
<accession>A0A0D2H6C8</accession>
<dbReference type="PROSITE" id="PS50075">
    <property type="entry name" value="CARRIER"/>
    <property type="match status" value="1"/>
</dbReference>
<dbReference type="EMBL" id="KN846972">
    <property type="protein sequence ID" value="KIW80214.1"/>
    <property type="molecule type" value="Genomic_DNA"/>
</dbReference>
<dbReference type="STRING" id="1442368.A0A0D2H6C8"/>
<dbReference type="SUPFAM" id="SSF56801">
    <property type="entry name" value="Acetyl-CoA synthetase-like"/>
    <property type="match status" value="1"/>
</dbReference>
<dbReference type="GeneID" id="25306319"/>
<evidence type="ECO:0000313" key="4">
    <source>
        <dbReference type="EMBL" id="KIW80214.1"/>
    </source>
</evidence>
<dbReference type="Gene3D" id="3.40.50.12780">
    <property type="entry name" value="N-terminal domain of ligase-like"/>
    <property type="match status" value="1"/>
</dbReference>
<evidence type="ECO:0000256" key="2">
    <source>
        <dbReference type="ARBA" id="ARBA00022553"/>
    </source>
</evidence>
<keyword evidence="2" id="KW-0597">Phosphoprotein</keyword>
<name>A0A0D2H6C8_9EURO</name>
<dbReference type="Gene3D" id="1.10.1200.10">
    <property type="entry name" value="ACP-like"/>
    <property type="match status" value="1"/>
</dbReference>